<feature type="region of interest" description="Disordered" evidence="1">
    <location>
        <begin position="327"/>
        <end position="361"/>
    </location>
</feature>
<feature type="compositionally biased region" description="Acidic residues" evidence="1">
    <location>
        <begin position="327"/>
        <end position="336"/>
    </location>
</feature>
<accession>A0A399FVR8</accession>
<dbReference type="Pfam" id="PF15615">
    <property type="entry name" value="TerB_C"/>
    <property type="match status" value="2"/>
</dbReference>
<dbReference type="EMBL" id="CP063196">
    <property type="protein sequence ID" value="UOE18575.1"/>
    <property type="molecule type" value="Genomic_DNA"/>
</dbReference>
<feature type="domain" description="TerB-C" evidence="3">
    <location>
        <begin position="300"/>
        <end position="436"/>
    </location>
</feature>
<name>A0A399FVR8_9ACTN</name>
<dbReference type="InterPro" id="IPR025266">
    <property type="entry name" value="TerB_N"/>
</dbReference>
<dbReference type="Proteomes" id="UP000265719">
    <property type="component" value="Chromosome"/>
</dbReference>
<feature type="compositionally biased region" description="Polar residues" evidence="1">
    <location>
        <begin position="1"/>
        <end position="12"/>
    </location>
</feature>
<dbReference type="Pfam" id="PF13208">
    <property type="entry name" value="TerB_N"/>
    <property type="match status" value="3"/>
</dbReference>
<feature type="region of interest" description="Disordered" evidence="1">
    <location>
        <begin position="437"/>
        <end position="479"/>
    </location>
</feature>
<evidence type="ECO:0000256" key="1">
    <source>
        <dbReference type="SAM" id="MobiDB-lite"/>
    </source>
</evidence>
<feature type="region of interest" description="Disordered" evidence="1">
    <location>
        <begin position="1102"/>
        <end position="1123"/>
    </location>
</feature>
<feature type="domain" description="TerB N-terminal" evidence="2">
    <location>
        <begin position="485"/>
        <end position="680"/>
    </location>
</feature>
<organism evidence="4 5">
    <name type="scientific">Thermobifida halotolerans</name>
    <dbReference type="NCBI Taxonomy" id="483545"/>
    <lineage>
        <taxon>Bacteria</taxon>
        <taxon>Bacillati</taxon>
        <taxon>Actinomycetota</taxon>
        <taxon>Actinomycetes</taxon>
        <taxon>Streptosporangiales</taxon>
        <taxon>Nocardiopsidaceae</taxon>
        <taxon>Thermobifida</taxon>
    </lineage>
</organism>
<feature type="region of interest" description="Disordered" evidence="1">
    <location>
        <begin position="627"/>
        <end position="646"/>
    </location>
</feature>
<dbReference type="KEGG" id="thao:NI17_017375"/>
<protein>
    <submittedName>
        <fullName evidence="4">TerB N-terminal domain-containing protein</fullName>
    </submittedName>
</protein>
<feature type="region of interest" description="Disordered" evidence="1">
    <location>
        <begin position="1"/>
        <end position="21"/>
    </location>
</feature>
<evidence type="ECO:0000259" key="2">
    <source>
        <dbReference type="Pfam" id="PF13208"/>
    </source>
</evidence>
<sequence>MAKKVSSTTGSRKNGLKPQKNWQQEGDNLWWLPAGTPVVVKNQTIPDGMIYVGDVRAPRSTLPELSEIDPSLPIGWAADLRPPLPAGVSLLPYYELLPSARTAYLRWLASGRKRRDVTISFVYLFFTGLESRVLRKLKENKRADDLPAIRRETDRLLTVYGDDPLLKQQATSLLKLLAYLEGTREQDWQLSWEKQPSPGEKTYLPASRRHQPLHYREQQGTGSAPVKPATPPERRARKEEPAKTITLPVEQPAGKTARPEPAALPNDVPGIKKPTVISAGQPSEKPQEEAARSESVPARSDFLDLNRLATVQDDARRADALLADLYNDEDDEETEEAPSSSVVALAESKPVPTDAEADNPALPELEPTRRLFLTALVTGQEWSRADVTALARRHGLMVDAALSEINEYALDLVDMELLDEDGDVVRVDPEVLAELRERGAMPDPAERRTPEAGKPRPAASENVLPPSTTTPSGADQSQKTSWIDAGETVYVQGRKITVGLVYVGASDGDNRRAALVNPILPAEVTLAKPFSGHHGKGYHQVFPDTRGRYLDWLAADRRGTLSNDTPLFLFLYGLEQRVLCDILPGRAPTSGLTDIRAELDRLISEYRVMRRFRQRARALRAVVGYLARGNNDDPGEPPSPKDPYDSVPDELRYGLGALKAQNRQIPVDWALSWAVHHEQVRPPLALRTSEDFHEAFRKRFTEKFPGGLPVPFSGGKTFAWSYQPANPDLDTVRIPVAEVDDISGLTLPLNHLGSVVRAALADVEDAGKKTRVPQTPASPLTRPVAKPAGTATASRWSTWHAPGTTVRIGRYTIPEGMVYTGYAPAETDNVQWASAIDLSQERDETVTDPSGKIAQEVTGYADLTAGQRAQYLVWLSNRNVKGLIPGVFARLFRNGLERRIVESVRAPREGLAQVPPKLREELEKPYLLHWVDAKFAAQTRKLTTLVDLTEGRHPRRPHAPSRYSPKSGTPPFNFRLTLGLLAQEGQFPSAEWALEWVLYHLRPDDPERYRKLAPFWNYRLPYRFDPDTVAKVPEIEYVYQASCPGLGEVRFPVRGVPDVAQLPPPEDLIRRVREICEGTAPRRPAAVAVTGGERPTVVDWTTPRTAEAPREPAAPPAKASEPAAQHVKTVRDFADLAAQLAALDGPLTVEHRLAVARAIETLVDLAEEEWQKLYLHEYVSTARKAPITLCRSLAELPLRDREKIGDLLLGVAESGGKITDDQTSFLLGAHRILGQEAVFRLRLSYRGIAPQPEKTALGAVDVDVFLLNVKPPAETTESVNGLDQRHAALLIDLATRERWSPADVARLARWYGMDMYEAIDEINEAALDLTGTAVINEREDHVTVRTVIFEEMTQ</sequence>
<feature type="region of interest" description="Disordered" evidence="1">
    <location>
        <begin position="214"/>
        <end position="297"/>
    </location>
</feature>
<feature type="domain" description="TerB-C" evidence="3">
    <location>
        <begin position="1274"/>
        <end position="1351"/>
    </location>
</feature>
<evidence type="ECO:0000313" key="4">
    <source>
        <dbReference type="EMBL" id="UOE18575.1"/>
    </source>
</evidence>
<proteinExistence type="predicted"/>
<gene>
    <name evidence="4" type="ORF">NI17_017375</name>
</gene>
<keyword evidence="5" id="KW-1185">Reference proteome</keyword>
<feature type="domain" description="TerB N-terminal" evidence="2">
    <location>
        <begin position="33"/>
        <end position="193"/>
    </location>
</feature>
<dbReference type="InterPro" id="IPR028932">
    <property type="entry name" value="TerB-C"/>
</dbReference>
<feature type="domain" description="TerB N-terminal" evidence="2">
    <location>
        <begin position="802"/>
        <end position="1001"/>
    </location>
</feature>
<feature type="compositionally biased region" description="Basic and acidic residues" evidence="1">
    <location>
        <begin position="232"/>
        <end position="242"/>
    </location>
</feature>
<evidence type="ECO:0000313" key="5">
    <source>
        <dbReference type="Proteomes" id="UP000265719"/>
    </source>
</evidence>
<dbReference type="RefSeq" id="WP_119268168.1">
    <property type="nucleotide sequence ID" value="NZ_CP063196.1"/>
</dbReference>
<feature type="compositionally biased region" description="Basic and acidic residues" evidence="1">
    <location>
        <begin position="437"/>
        <end position="454"/>
    </location>
</feature>
<feature type="compositionally biased region" description="Polar residues" evidence="1">
    <location>
        <begin position="465"/>
        <end position="479"/>
    </location>
</feature>
<feature type="region of interest" description="Disordered" evidence="1">
    <location>
        <begin position="767"/>
        <end position="793"/>
    </location>
</feature>
<evidence type="ECO:0000259" key="3">
    <source>
        <dbReference type="Pfam" id="PF15615"/>
    </source>
</evidence>
<reference evidence="4" key="1">
    <citation type="submission" date="2020-10" db="EMBL/GenBank/DDBJ databases">
        <title>De novo genome project of the cellulose decomposer Thermobifida halotolerans type strain.</title>
        <authorList>
            <person name="Nagy I."/>
            <person name="Horvath B."/>
            <person name="Kukolya J."/>
            <person name="Nagy I."/>
            <person name="Orsini M."/>
        </authorList>
    </citation>
    <scope>NUCLEOTIDE SEQUENCE</scope>
    <source>
        <strain evidence="4">DSM 44931</strain>
    </source>
</reference>